<dbReference type="GO" id="GO:0009007">
    <property type="term" value="F:site-specific DNA-methyltransferase (adenine-specific) activity"/>
    <property type="evidence" value="ECO:0007669"/>
    <property type="project" value="UniProtKB-EC"/>
</dbReference>
<proteinExistence type="inferred from homology"/>
<sequence length="359" mass="41650">MLTNQLIQPSLFGEYDFMDIKFPKPQYLGAKYIHGEWITRHIPECAQVVLDAFSGSQSISFLCKQLGKKVITNDFLKFNSEIGKALIENKNEILMPEDISILFSDNSDPKEYNLMEQLFTNIFFVREETKFLDAFRSNIDRLKNKYKKALAFTIMNRALTRKVTMGHFAHTQALVYAANPDRIKRNRSLIRPIKDIFSELISEYNNAVFDNGCECISCNEDIIKFLPTLSNIDLAYFDPPYCNSHADYQGFYHLLETYTNYWKDKEFINGTKRYSPKKESGFETKKEIIGSFKKLFSLSKDIPYWLISYNDRSYPDIQTLVDLIRPYRKVSIDRKLYQTGRGGKGSVAGSNEILLVCEP</sequence>
<dbReference type="EMBL" id="CP039393">
    <property type="protein sequence ID" value="QCD36396.1"/>
    <property type="molecule type" value="Genomic_DNA"/>
</dbReference>
<dbReference type="InterPro" id="IPR023095">
    <property type="entry name" value="Ade_MeTrfase_dom_2"/>
</dbReference>
<dbReference type="AlphaFoldDB" id="A0A4P7VN65"/>
<dbReference type="Proteomes" id="UP000297031">
    <property type="component" value="Chromosome"/>
</dbReference>
<dbReference type="InterPro" id="IPR012327">
    <property type="entry name" value="MeTrfase_D12"/>
</dbReference>
<dbReference type="Gene3D" id="1.10.1020.10">
    <property type="entry name" value="Adenine-specific Methyltransferase, Domain 2"/>
    <property type="match status" value="1"/>
</dbReference>
<dbReference type="GO" id="GO:0009307">
    <property type="term" value="P:DNA restriction-modification system"/>
    <property type="evidence" value="ECO:0007669"/>
    <property type="project" value="InterPro"/>
</dbReference>
<protein>
    <recommendedName>
        <fullName evidence="2">site-specific DNA-methyltransferase (adenine-specific)</fullName>
        <ecNumber evidence="2">2.1.1.72</ecNumber>
    </recommendedName>
</protein>
<keyword evidence="3 7" id="KW-0489">Methyltransferase</keyword>
<name>A0A4P7VN65_9BACT</name>
<keyword evidence="5" id="KW-0949">S-adenosyl-L-methionine</keyword>
<dbReference type="KEGG" id="mgod:E7746_11145"/>
<gene>
    <name evidence="7" type="ORF">E7746_11145</name>
</gene>
<comment type="similarity">
    <text evidence="1">Belongs to the N(4)/N(6)-methyltransferase family.</text>
</comment>
<evidence type="ECO:0000256" key="6">
    <source>
        <dbReference type="ARBA" id="ARBA00047942"/>
    </source>
</evidence>
<keyword evidence="8" id="KW-1185">Reference proteome</keyword>
<keyword evidence="4 7" id="KW-0808">Transferase</keyword>
<accession>A0A4P7VN65</accession>
<comment type="catalytic activity">
    <reaction evidence="6">
        <text>a 2'-deoxyadenosine in DNA + S-adenosyl-L-methionine = an N(6)-methyl-2'-deoxyadenosine in DNA + S-adenosyl-L-homocysteine + H(+)</text>
        <dbReference type="Rhea" id="RHEA:15197"/>
        <dbReference type="Rhea" id="RHEA-COMP:12418"/>
        <dbReference type="Rhea" id="RHEA-COMP:12419"/>
        <dbReference type="ChEBI" id="CHEBI:15378"/>
        <dbReference type="ChEBI" id="CHEBI:57856"/>
        <dbReference type="ChEBI" id="CHEBI:59789"/>
        <dbReference type="ChEBI" id="CHEBI:90615"/>
        <dbReference type="ChEBI" id="CHEBI:90616"/>
        <dbReference type="EC" id="2.1.1.72"/>
    </reaction>
</comment>
<dbReference type="Pfam" id="PF02086">
    <property type="entry name" value="MethyltransfD12"/>
    <property type="match status" value="1"/>
</dbReference>
<dbReference type="SUPFAM" id="SSF53335">
    <property type="entry name" value="S-adenosyl-L-methionine-dependent methyltransferases"/>
    <property type="match status" value="1"/>
</dbReference>
<dbReference type="REBASE" id="310262">
    <property type="entry name" value="M.MspA4ORF11145P"/>
</dbReference>
<evidence type="ECO:0000256" key="2">
    <source>
        <dbReference type="ARBA" id="ARBA00011900"/>
    </source>
</evidence>
<evidence type="ECO:0000256" key="4">
    <source>
        <dbReference type="ARBA" id="ARBA00022679"/>
    </source>
</evidence>
<evidence type="ECO:0000256" key="1">
    <source>
        <dbReference type="ARBA" id="ARBA00006594"/>
    </source>
</evidence>
<dbReference type="RefSeq" id="WP_135946715.1">
    <property type="nucleotide sequence ID" value="NZ_CP039393.1"/>
</dbReference>
<evidence type="ECO:0000256" key="5">
    <source>
        <dbReference type="ARBA" id="ARBA00022691"/>
    </source>
</evidence>
<evidence type="ECO:0000256" key="3">
    <source>
        <dbReference type="ARBA" id="ARBA00022603"/>
    </source>
</evidence>
<organism evidence="7 8">
    <name type="scientific">Muribaculum gordoncarteri</name>
    <dbReference type="NCBI Taxonomy" id="2530390"/>
    <lineage>
        <taxon>Bacteria</taxon>
        <taxon>Pseudomonadati</taxon>
        <taxon>Bacteroidota</taxon>
        <taxon>Bacteroidia</taxon>
        <taxon>Bacteroidales</taxon>
        <taxon>Muribaculaceae</taxon>
        <taxon>Muribaculum</taxon>
    </lineage>
</organism>
<dbReference type="EC" id="2.1.1.72" evidence="2"/>
<dbReference type="GO" id="GO:0032259">
    <property type="term" value="P:methylation"/>
    <property type="evidence" value="ECO:0007669"/>
    <property type="project" value="UniProtKB-KW"/>
</dbReference>
<evidence type="ECO:0000313" key="7">
    <source>
        <dbReference type="EMBL" id="QCD36396.1"/>
    </source>
</evidence>
<evidence type="ECO:0000313" key="8">
    <source>
        <dbReference type="Proteomes" id="UP000297031"/>
    </source>
</evidence>
<dbReference type="InterPro" id="IPR029063">
    <property type="entry name" value="SAM-dependent_MTases_sf"/>
</dbReference>
<reference evidence="7 8" key="1">
    <citation type="submission" date="2019-02" db="EMBL/GenBank/DDBJ databases">
        <title>Isolation and identification of novel species under the genus Muribaculum.</title>
        <authorList>
            <person name="Miyake S."/>
            <person name="Ding Y."/>
            <person name="Low A."/>
            <person name="Soh M."/>
            <person name="Seedorf H."/>
        </authorList>
    </citation>
    <scope>NUCLEOTIDE SEQUENCE [LARGE SCALE GENOMIC DNA]</scope>
    <source>
        <strain evidence="7 8">TLL-A4</strain>
    </source>
</reference>
<dbReference type="OrthoDB" id="9805629at2"/>
<dbReference type="Gene3D" id="3.40.50.150">
    <property type="entry name" value="Vaccinia Virus protein VP39"/>
    <property type="match status" value="1"/>
</dbReference>